<dbReference type="eggNOG" id="COG1228">
    <property type="taxonomic scope" value="Bacteria"/>
</dbReference>
<dbReference type="EMBL" id="CP006764">
    <property type="protein sequence ID" value="AIT62284.1"/>
    <property type="molecule type" value="Genomic_DNA"/>
</dbReference>
<keyword evidence="2" id="KW-1185">Reference proteome</keyword>
<dbReference type="Gene3D" id="3.20.20.140">
    <property type="entry name" value="Metal-dependent hydrolases"/>
    <property type="match status" value="1"/>
</dbReference>
<evidence type="ECO:0000313" key="1">
    <source>
        <dbReference type="EMBL" id="AIT62284.1"/>
    </source>
</evidence>
<reference evidence="1 2" key="1">
    <citation type="submission" date="2013-09" db="EMBL/GenBank/DDBJ databases">
        <title>Complete genome sequence of Corynebacterium doosanense CAU 212(T) (=DSM 45436(T)), isolated from activated sludge.</title>
        <authorList>
            <person name="Schaffert L."/>
            <person name="Albersmeier A."/>
            <person name="Kalinowski J."/>
            <person name="Ruckert C."/>
        </authorList>
    </citation>
    <scope>NUCLEOTIDE SEQUENCE [LARGE SCALE GENOMIC DNA]</scope>
    <source>
        <strain evidence="1 2">CAU 212</strain>
    </source>
</reference>
<protein>
    <recommendedName>
        <fullName evidence="3">Amidohydrolase-related domain-containing protein</fullName>
    </recommendedName>
</protein>
<evidence type="ECO:0000313" key="2">
    <source>
        <dbReference type="Proteomes" id="UP000029914"/>
    </source>
</evidence>
<gene>
    <name evidence="1" type="ORF">CDOO_08035</name>
</gene>
<dbReference type="KEGG" id="cdo:CDOO_08035"/>
<dbReference type="HOGENOM" id="CLU_2421915_0_0_11"/>
<evidence type="ECO:0008006" key="3">
    <source>
        <dbReference type="Google" id="ProtNLM"/>
    </source>
</evidence>
<proteinExistence type="predicted"/>
<dbReference type="STRING" id="558173.CDOO_08035"/>
<dbReference type="SUPFAM" id="SSF51338">
    <property type="entry name" value="Composite domain of metallo-dependent hydrolases"/>
    <property type="match status" value="1"/>
</dbReference>
<sequence>MIRLRPQPGNVLQQHLALDEAIAAATVGGARALRRHDVGSGLDAGGRPAKGSLVVGAPADLHVLDTANAIDLAYRPGMPMTWRTFVAGEQV</sequence>
<organism evidence="1 2">
    <name type="scientific">Corynebacterium doosanense CAU 212 = DSM 45436</name>
    <dbReference type="NCBI Taxonomy" id="558173"/>
    <lineage>
        <taxon>Bacteria</taxon>
        <taxon>Bacillati</taxon>
        <taxon>Actinomycetota</taxon>
        <taxon>Actinomycetes</taxon>
        <taxon>Mycobacteriales</taxon>
        <taxon>Corynebacteriaceae</taxon>
        <taxon>Corynebacterium</taxon>
    </lineage>
</organism>
<accession>A0A097IJJ0</accession>
<name>A0A097IJJ0_9CORY</name>
<dbReference type="Gene3D" id="2.30.40.10">
    <property type="entry name" value="Urease, subunit C, domain 1"/>
    <property type="match status" value="1"/>
</dbReference>
<dbReference type="Proteomes" id="UP000029914">
    <property type="component" value="Chromosome"/>
</dbReference>
<dbReference type="InterPro" id="IPR011059">
    <property type="entry name" value="Metal-dep_hydrolase_composite"/>
</dbReference>
<dbReference type="AlphaFoldDB" id="A0A097IJJ0"/>
<dbReference type="GO" id="GO:0016810">
    <property type="term" value="F:hydrolase activity, acting on carbon-nitrogen (but not peptide) bonds"/>
    <property type="evidence" value="ECO:0007669"/>
    <property type="project" value="InterPro"/>
</dbReference>